<dbReference type="GO" id="GO:0006171">
    <property type="term" value="P:cAMP biosynthetic process"/>
    <property type="evidence" value="ECO:0007669"/>
    <property type="project" value="TreeGrafter"/>
</dbReference>
<dbReference type="GO" id="GO:0004016">
    <property type="term" value="F:adenylate cyclase activity"/>
    <property type="evidence" value="ECO:0007669"/>
    <property type="project" value="UniProtKB-ARBA"/>
</dbReference>
<reference evidence="2" key="1">
    <citation type="submission" date="2022-08" db="EMBL/GenBank/DDBJ databases">
        <title>Nisaea acidiphila sp. nov., isolated from a marine algal debris and emended description of the genus Nisaea Urios et al. 2008.</title>
        <authorList>
            <person name="Kwon K."/>
        </authorList>
    </citation>
    <scope>NUCLEOTIDE SEQUENCE</scope>
    <source>
        <strain evidence="2">MEBiC11861</strain>
    </source>
</reference>
<sequence>MTPPSIAALSALDSIGFVSRSVLVADMADSVRLIAKDEQSVIERWIRLVDTVENQILPRTSGRMVKSLGDGFLVEFEDARSAVAAALGIQSMFQTLETSQPDEQKIRLRIGIEVGEVISGARDVYGHKVNVAARLGGLARPGEIVVSAAVRDRLALDIDCDIEDMGPCYLKNLDDPVRSFRLSPPNLERMLPSAMNLAHLQPTIAVIPFSCPYREPERQIIGEVLADTIIEPLSRSMFTNVISRLSTSAFRNRTASIKEICGQLGANYVLSGSYMLDGDTVHLQTELADGGSGNVIRAEPLNISLIGPAELRAEIVDRFIETIGMSIASQEVRRARVAALPTLETHTLLIAAITLMHRNTVDDFTLARDLLAEIVNRTPRHPVPHAHIAHWLVLRAQQGWSPDLTRDGDVALDHTRRALDTDPDSSLALTVEGLVTTHFLKRFDVAEDRYEMAVRANPNSSLAWLLKGALHAFVDQGDVAVESTSRALALSPLDPQRYYYDSLAATACLADGKNEQSLELADRSLRANKQHTSTLRVKLAAEWRLEKFEQAKQTALLLQNSEPGLTVSGWLDRTPAASYSLGEEFADIMRKVGIPES</sequence>
<dbReference type="PANTHER" id="PTHR43081:SF19">
    <property type="entry name" value="PH-SENSITIVE ADENYLATE CYCLASE RV1264"/>
    <property type="match status" value="1"/>
</dbReference>
<dbReference type="EMBL" id="CP102480">
    <property type="protein sequence ID" value="UUX49222.1"/>
    <property type="molecule type" value="Genomic_DNA"/>
</dbReference>
<dbReference type="Gene3D" id="1.25.40.10">
    <property type="entry name" value="Tetratricopeptide repeat domain"/>
    <property type="match status" value="1"/>
</dbReference>
<dbReference type="RefSeq" id="WP_257767763.1">
    <property type="nucleotide sequence ID" value="NZ_CP102480.1"/>
</dbReference>
<organism evidence="2 3">
    <name type="scientific">Nisaea acidiphila</name>
    <dbReference type="NCBI Taxonomy" id="1862145"/>
    <lineage>
        <taxon>Bacteria</taxon>
        <taxon>Pseudomonadati</taxon>
        <taxon>Pseudomonadota</taxon>
        <taxon>Alphaproteobacteria</taxon>
        <taxon>Rhodospirillales</taxon>
        <taxon>Thalassobaculaceae</taxon>
        <taxon>Nisaea</taxon>
    </lineage>
</organism>
<feature type="domain" description="Guanylate cyclase" evidence="1">
    <location>
        <begin position="21"/>
        <end position="136"/>
    </location>
</feature>
<dbReference type="InterPro" id="IPR001054">
    <property type="entry name" value="A/G_cyclase"/>
</dbReference>
<dbReference type="Pfam" id="PF00211">
    <property type="entry name" value="Guanylate_cyc"/>
    <property type="match status" value="1"/>
</dbReference>
<dbReference type="InterPro" id="IPR011990">
    <property type="entry name" value="TPR-like_helical_dom_sf"/>
</dbReference>
<dbReference type="InterPro" id="IPR029787">
    <property type="entry name" value="Nucleotide_cyclase"/>
</dbReference>
<dbReference type="PANTHER" id="PTHR43081">
    <property type="entry name" value="ADENYLATE CYCLASE, TERMINAL-DIFFERENTIATION SPECIFIC-RELATED"/>
    <property type="match status" value="1"/>
</dbReference>
<evidence type="ECO:0000259" key="1">
    <source>
        <dbReference type="PROSITE" id="PS50125"/>
    </source>
</evidence>
<dbReference type="AlphaFoldDB" id="A0A9J7APY3"/>
<dbReference type="Gene3D" id="3.30.70.1230">
    <property type="entry name" value="Nucleotide cyclase"/>
    <property type="match status" value="1"/>
</dbReference>
<keyword evidence="3" id="KW-1185">Reference proteome</keyword>
<dbReference type="SMART" id="SM00044">
    <property type="entry name" value="CYCc"/>
    <property type="match status" value="1"/>
</dbReference>
<name>A0A9J7APY3_9PROT</name>
<dbReference type="SUPFAM" id="SSF48452">
    <property type="entry name" value="TPR-like"/>
    <property type="match status" value="1"/>
</dbReference>
<dbReference type="CDD" id="cd07302">
    <property type="entry name" value="CHD"/>
    <property type="match status" value="1"/>
</dbReference>
<dbReference type="GO" id="GO:0035556">
    <property type="term" value="P:intracellular signal transduction"/>
    <property type="evidence" value="ECO:0007669"/>
    <property type="project" value="InterPro"/>
</dbReference>
<evidence type="ECO:0000313" key="3">
    <source>
        <dbReference type="Proteomes" id="UP001060336"/>
    </source>
</evidence>
<dbReference type="KEGG" id="naci:NUH88_17685"/>
<gene>
    <name evidence="2" type="ORF">NUH88_17685</name>
</gene>
<evidence type="ECO:0000313" key="2">
    <source>
        <dbReference type="EMBL" id="UUX49222.1"/>
    </source>
</evidence>
<accession>A0A9J7APY3</accession>
<dbReference type="Proteomes" id="UP001060336">
    <property type="component" value="Chromosome"/>
</dbReference>
<proteinExistence type="predicted"/>
<dbReference type="PROSITE" id="PS50125">
    <property type="entry name" value="GUANYLATE_CYCLASE_2"/>
    <property type="match status" value="1"/>
</dbReference>
<protein>
    <recommendedName>
        <fullName evidence="1">Guanylate cyclase domain-containing protein</fullName>
    </recommendedName>
</protein>
<dbReference type="SUPFAM" id="SSF55073">
    <property type="entry name" value="Nucleotide cyclase"/>
    <property type="match status" value="1"/>
</dbReference>
<dbReference type="InterPro" id="IPR050697">
    <property type="entry name" value="Adenylyl/Guanylyl_Cyclase_3/4"/>
</dbReference>